<feature type="region of interest" description="Disordered" evidence="1">
    <location>
        <begin position="156"/>
        <end position="190"/>
    </location>
</feature>
<gene>
    <name evidence="2" type="ORF">HPB48_008430</name>
</gene>
<name>A0A9J6GZK4_HAELO</name>
<comment type="caution">
    <text evidence="2">The sequence shown here is derived from an EMBL/GenBank/DDBJ whole genome shotgun (WGS) entry which is preliminary data.</text>
</comment>
<accession>A0A9J6GZK4</accession>
<proteinExistence type="predicted"/>
<dbReference type="Proteomes" id="UP000821853">
    <property type="component" value="Chromosome 9"/>
</dbReference>
<dbReference type="VEuPathDB" id="VectorBase:HLOH_059720"/>
<feature type="region of interest" description="Disordered" evidence="1">
    <location>
        <begin position="1"/>
        <end position="53"/>
    </location>
</feature>
<evidence type="ECO:0000313" key="3">
    <source>
        <dbReference type="Proteomes" id="UP000821853"/>
    </source>
</evidence>
<evidence type="ECO:0000313" key="2">
    <source>
        <dbReference type="EMBL" id="KAH9380909.1"/>
    </source>
</evidence>
<keyword evidence="3" id="KW-1185">Reference proteome</keyword>
<protein>
    <submittedName>
        <fullName evidence="2">Uncharacterized protein</fullName>
    </submittedName>
</protein>
<feature type="compositionally biased region" description="Polar residues" evidence="1">
    <location>
        <begin position="36"/>
        <end position="53"/>
    </location>
</feature>
<organism evidence="2 3">
    <name type="scientific">Haemaphysalis longicornis</name>
    <name type="common">Bush tick</name>
    <dbReference type="NCBI Taxonomy" id="44386"/>
    <lineage>
        <taxon>Eukaryota</taxon>
        <taxon>Metazoa</taxon>
        <taxon>Ecdysozoa</taxon>
        <taxon>Arthropoda</taxon>
        <taxon>Chelicerata</taxon>
        <taxon>Arachnida</taxon>
        <taxon>Acari</taxon>
        <taxon>Parasitiformes</taxon>
        <taxon>Ixodida</taxon>
        <taxon>Ixodoidea</taxon>
        <taxon>Ixodidae</taxon>
        <taxon>Haemaphysalinae</taxon>
        <taxon>Haemaphysalis</taxon>
    </lineage>
</organism>
<sequence length="217" mass="22927">MQHKTSLRAASTSLTELERGRGKGQQNQGKLKKGFTHSSAVNKLHNSTSNGPATDYETMQTLFISNTSSAIHNSPPKLVANVGKRHSRTPSHVHGRHAFCPLRLFLAAAAGSWEHGRTKPPRGKVGERERRVYRRKGERKRGGEGAALLLGGVAAVDDQEGPPTAPAGRRSGRCVIRRGSGGGRGGSQAAASQSLDVVQAQAGSTLGKVLHAGQALH</sequence>
<evidence type="ECO:0000256" key="1">
    <source>
        <dbReference type="SAM" id="MobiDB-lite"/>
    </source>
</evidence>
<dbReference type="AlphaFoldDB" id="A0A9J6GZK4"/>
<reference evidence="2 3" key="1">
    <citation type="journal article" date="2020" name="Cell">
        <title>Large-Scale Comparative Analyses of Tick Genomes Elucidate Their Genetic Diversity and Vector Capacities.</title>
        <authorList>
            <consortium name="Tick Genome and Microbiome Consortium (TIGMIC)"/>
            <person name="Jia N."/>
            <person name="Wang J."/>
            <person name="Shi W."/>
            <person name="Du L."/>
            <person name="Sun Y."/>
            <person name="Zhan W."/>
            <person name="Jiang J.F."/>
            <person name="Wang Q."/>
            <person name="Zhang B."/>
            <person name="Ji P."/>
            <person name="Bell-Sakyi L."/>
            <person name="Cui X.M."/>
            <person name="Yuan T.T."/>
            <person name="Jiang B.G."/>
            <person name="Yang W.F."/>
            <person name="Lam T.T."/>
            <person name="Chang Q.C."/>
            <person name="Ding S.J."/>
            <person name="Wang X.J."/>
            <person name="Zhu J.G."/>
            <person name="Ruan X.D."/>
            <person name="Zhao L."/>
            <person name="Wei J.T."/>
            <person name="Ye R.Z."/>
            <person name="Que T.C."/>
            <person name="Du C.H."/>
            <person name="Zhou Y.H."/>
            <person name="Cheng J.X."/>
            <person name="Dai P.F."/>
            <person name="Guo W.B."/>
            <person name="Han X.H."/>
            <person name="Huang E.J."/>
            <person name="Li L.F."/>
            <person name="Wei W."/>
            <person name="Gao Y.C."/>
            <person name="Liu J.Z."/>
            <person name="Shao H.Z."/>
            <person name="Wang X."/>
            <person name="Wang C.C."/>
            <person name="Yang T.C."/>
            <person name="Huo Q.B."/>
            <person name="Li W."/>
            <person name="Chen H.Y."/>
            <person name="Chen S.E."/>
            <person name="Zhou L.G."/>
            <person name="Ni X.B."/>
            <person name="Tian J.H."/>
            <person name="Sheng Y."/>
            <person name="Liu T."/>
            <person name="Pan Y.S."/>
            <person name="Xia L.Y."/>
            <person name="Li J."/>
            <person name="Zhao F."/>
            <person name="Cao W.C."/>
        </authorList>
    </citation>
    <scope>NUCLEOTIDE SEQUENCE [LARGE SCALE GENOMIC DNA]</scope>
    <source>
        <strain evidence="2">HaeL-2018</strain>
    </source>
</reference>
<dbReference type="EMBL" id="JABSTR010000011">
    <property type="protein sequence ID" value="KAH9380909.1"/>
    <property type="molecule type" value="Genomic_DNA"/>
</dbReference>